<accession>C5C0X1</accession>
<dbReference type="eggNOG" id="COG0748">
    <property type="taxonomic scope" value="Bacteria"/>
</dbReference>
<keyword evidence="2" id="KW-1185">Reference proteome</keyword>
<evidence type="ECO:0008006" key="3">
    <source>
        <dbReference type="Google" id="ProtNLM"/>
    </source>
</evidence>
<dbReference type="AlphaFoldDB" id="C5C0X1"/>
<proteinExistence type="predicted"/>
<dbReference type="Proteomes" id="UP000007962">
    <property type="component" value="Chromosome"/>
</dbReference>
<dbReference type="InterPro" id="IPR004378">
    <property type="entry name" value="F420H2_quin_Rdtase"/>
</dbReference>
<dbReference type="Gene3D" id="2.30.110.10">
    <property type="entry name" value="Electron Transport, Fmn-binding Protein, Chain A"/>
    <property type="match status" value="1"/>
</dbReference>
<dbReference type="HOGENOM" id="CLU_134363_0_0_11"/>
<sequence length="166" mass="18404">MTLLERIGAWSAHVFRVRALVRAPIPLFRWGLGVLVGGRYCWLEHRGRRSGLVRSVVLEVVDRPADDVVVVASGFGTSSQWYRNLQADPRARLSVGSRYRVPARARLLDADDSAAALRTYAARHPRDWQLLLALCREATGVADPDIPCVELRLRTGRPGSRAGHAS</sequence>
<dbReference type="SUPFAM" id="SSF50475">
    <property type="entry name" value="FMN-binding split barrel"/>
    <property type="match status" value="1"/>
</dbReference>
<organism evidence="1 2">
    <name type="scientific">Beutenbergia cavernae (strain ATCC BAA-8 / DSM 12333 / CCUG 43141 / JCM 11478 / NBRC 16432 / NCIMB 13614 / HKI 0122)</name>
    <dbReference type="NCBI Taxonomy" id="471853"/>
    <lineage>
        <taxon>Bacteria</taxon>
        <taxon>Bacillati</taxon>
        <taxon>Actinomycetota</taxon>
        <taxon>Actinomycetes</taxon>
        <taxon>Micrococcales</taxon>
        <taxon>Beutenbergiaceae</taxon>
        <taxon>Beutenbergia</taxon>
    </lineage>
</organism>
<dbReference type="OrthoDB" id="3778270at2"/>
<dbReference type="InterPro" id="IPR012349">
    <property type="entry name" value="Split_barrel_FMN-bd"/>
</dbReference>
<evidence type="ECO:0000313" key="1">
    <source>
        <dbReference type="EMBL" id="ACQ79375.1"/>
    </source>
</evidence>
<dbReference type="NCBIfam" id="TIGR00026">
    <property type="entry name" value="hi_GC_TIGR00026"/>
    <property type="match status" value="1"/>
</dbReference>
<protein>
    <recommendedName>
        <fullName evidence="3">Nitroreductase</fullName>
    </recommendedName>
</protein>
<dbReference type="KEGG" id="bcv:Bcav_1115"/>
<evidence type="ECO:0000313" key="2">
    <source>
        <dbReference type="Proteomes" id="UP000007962"/>
    </source>
</evidence>
<name>C5C0X1_BEUC1</name>
<dbReference type="Pfam" id="PF04075">
    <property type="entry name" value="F420H2_quin_red"/>
    <property type="match status" value="1"/>
</dbReference>
<dbReference type="RefSeq" id="WP_015881615.1">
    <property type="nucleotide sequence ID" value="NC_012669.1"/>
</dbReference>
<reference evidence="1 2" key="1">
    <citation type="journal article" date="2009" name="Stand. Genomic Sci.">
        <title>Complete genome sequence of Beutenbergia cavernae type strain (HKI 0122).</title>
        <authorList>
            <person name="Land M."/>
            <person name="Pukall R."/>
            <person name="Abt B."/>
            <person name="Goker M."/>
            <person name="Rohde M."/>
            <person name="Glavina Del Rio T."/>
            <person name="Tice H."/>
            <person name="Copeland A."/>
            <person name="Cheng J.F."/>
            <person name="Lucas S."/>
            <person name="Chen F."/>
            <person name="Nolan M."/>
            <person name="Bruce D."/>
            <person name="Goodwin L."/>
            <person name="Pitluck S."/>
            <person name="Ivanova N."/>
            <person name="Mavromatis K."/>
            <person name="Ovchinnikova G."/>
            <person name="Pati A."/>
            <person name="Chen A."/>
            <person name="Palaniappan K."/>
            <person name="Hauser L."/>
            <person name="Chang Y.J."/>
            <person name="Jefferies C.C."/>
            <person name="Saunders E."/>
            <person name="Brettin T."/>
            <person name="Detter J.C."/>
            <person name="Han C."/>
            <person name="Chain P."/>
            <person name="Bristow J."/>
            <person name="Eisen J.A."/>
            <person name="Markowitz V."/>
            <person name="Hugenholtz P."/>
            <person name="Kyrpides N.C."/>
            <person name="Klenk H.P."/>
            <person name="Lapidus A."/>
        </authorList>
    </citation>
    <scope>NUCLEOTIDE SEQUENCE [LARGE SCALE GENOMIC DNA]</scope>
    <source>
        <strain evidence="2">ATCC BAA-8 / DSM 12333 / NBRC 16432</strain>
    </source>
</reference>
<dbReference type="STRING" id="471853.Bcav_1115"/>
<gene>
    <name evidence="1" type="ordered locus">Bcav_1115</name>
</gene>
<dbReference type="GO" id="GO:0016491">
    <property type="term" value="F:oxidoreductase activity"/>
    <property type="evidence" value="ECO:0007669"/>
    <property type="project" value="InterPro"/>
</dbReference>
<dbReference type="EMBL" id="CP001618">
    <property type="protein sequence ID" value="ACQ79375.1"/>
    <property type="molecule type" value="Genomic_DNA"/>
</dbReference>